<proteinExistence type="predicted"/>
<evidence type="ECO:0000313" key="1">
    <source>
        <dbReference type="EMBL" id="MDM7855230.1"/>
    </source>
</evidence>
<accession>A0ABT7SGC4</accession>
<evidence type="ECO:0000313" key="2">
    <source>
        <dbReference type="Proteomes" id="UP001529338"/>
    </source>
</evidence>
<reference evidence="1 2" key="1">
    <citation type="submission" date="2023-06" db="EMBL/GenBank/DDBJ databases">
        <title>Cellulomonas sp. MW4 Whole genome sequence.</title>
        <authorList>
            <person name="Park S."/>
        </authorList>
    </citation>
    <scope>NUCLEOTIDE SEQUENCE [LARGE SCALE GENOMIC DNA]</scope>
    <source>
        <strain evidence="1 2">MW4</strain>
    </source>
</reference>
<organism evidence="1 2">
    <name type="scientific">Cellulomonas alba</name>
    <dbReference type="NCBI Taxonomy" id="3053467"/>
    <lineage>
        <taxon>Bacteria</taxon>
        <taxon>Bacillati</taxon>
        <taxon>Actinomycetota</taxon>
        <taxon>Actinomycetes</taxon>
        <taxon>Micrococcales</taxon>
        <taxon>Cellulomonadaceae</taxon>
        <taxon>Cellulomonas</taxon>
    </lineage>
</organism>
<name>A0ABT7SGC4_9CELL</name>
<dbReference type="EMBL" id="JAUCGQ010000001">
    <property type="protein sequence ID" value="MDM7855230.1"/>
    <property type="molecule type" value="Genomic_DNA"/>
</dbReference>
<sequence length="158" mass="16099">MRGRVLTAGLLVGVVVGCAGCSGEPRHVGVPVTALPTTLDDCNHISVHGDPGLGAGFHYDEAARHPFGSSARLVVCLPGAPTSGDGEWRFHTASDAVSVVQNGGDPGDGIISLTITVSRAADGTSAEMTGGFGSFGAPTISTDDHEWWFGPWGDDAGR</sequence>
<evidence type="ECO:0008006" key="3">
    <source>
        <dbReference type="Google" id="ProtNLM"/>
    </source>
</evidence>
<comment type="caution">
    <text evidence="1">The sequence shown here is derived from an EMBL/GenBank/DDBJ whole genome shotgun (WGS) entry which is preliminary data.</text>
</comment>
<protein>
    <recommendedName>
        <fullName evidence="3">Lipoprotein</fullName>
    </recommendedName>
</protein>
<dbReference type="PROSITE" id="PS51257">
    <property type="entry name" value="PROKAR_LIPOPROTEIN"/>
    <property type="match status" value="1"/>
</dbReference>
<keyword evidence="2" id="KW-1185">Reference proteome</keyword>
<dbReference type="RefSeq" id="WP_289455033.1">
    <property type="nucleotide sequence ID" value="NZ_JAUCGQ010000001.1"/>
</dbReference>
<dbReference type="Proteomes" id="UP001529338">
    <property type="component" value="Unassembled WGS sequence"/>
</dbReference>
<gene>
    <name evidence="1" type="ORF">QRT04_09835</name>
</gene>